<dbReference type="Pfam" id="PF01977">
    <property type="entry name" value="UbiD"/>
    <property type="match status" value="1"/>
</dbReference>
<gene>
    <name evidence="4" type="ORF">ACFQDH_16445</name>
</gene>
<dbReference type="RefSeq" id="WP_382403487.1">
    <property type="nucleotide sequence ID" value="NZ_JBHSWH010000001.1"/>
</dbReference>
<keyword evidence="5" id="KW-1185">Reference proteome</keyword>
<dbReference type="InterPro" id="IPR049383">
    <property type="entry name" value="UbiD-like_N"/>
</dbReference>
<dbReference type="PANTHER" id="PTHR30108:SF21">
    <property type="entry name" value="4-HYDROXYBENZOATE DECARBOXYLASE"/>
    <property type="match status" value="1"/>
</dbReference>
<reference evidence="5" key="1">
    <citation type="journal article" date="2019" name="Int. J. Syst. Evol. Microbiol.">
        <title>The Global Catalogue of Microorganisms (GCM) 10K type strain sequencing project: providing services to taxonomists for standard genome sequencing and annotation.</title>
        <authorList>
            <consortium name="The Broad Institute Genomics Platform"/>
            <consortium name="The Broad Institute Genome Sequencing Center for Infectious Disease"/>
            <person name="Wu L."/>
            <person name="Ma J."/>
        </authorList>
    </citation>
    <scope>NUCLEOTIDE SEQUENCE [LARGE SCALE GENOMIC DNA]</scope>
    <source>
        <strain evidence="5">CCUG 58127</strain>
    </source>
</reference>
<feature type="domain" description="3-octaprenyl-4-hydroxybenzoate carboxy-lyase-like N-terminal" evidence="3">
    <location>
        <begin position="26"/>
        <end position="101"/>
    </location>
</feature>
<dbReference type="GO" id="GO:0016829">
    <property type="term" value="F:lyase activity"/>
    <property type="evidence" value="ECO:0007669"/>
    <property type="project" value="UniProtKB-KW"/>
</dbReference>
<proteinExistence type="inferred from homology"/>
<organism evidence="4 5">
    <name type="scientific">Flexivirga alba</name>
    <dbReference type="NCBI Taxonomy" id="702742"/>
    <lineage>
        <taxon>Bacteria</taxon>
        <taxon>Bacillati</taxon>
        <taxon>Actinomycetota</taxon>
        <taxon>Actinomycetes</taxon>
        <taxon>Micrococcales</taxon>
        <taxon>Dermacoccaceae</taxon>
        <taxon>Flexivirga</taxon>
    </lineage>
</organism>
<keyword evidence="4" id="KW-0456">Lyase</keyword>
<dbReference type="EMBL" id="JBHSWH010000001">
    <property type="protein sequence ID" value="MFC6706803.1"/>
    <property type="molecule type" value="Genomic_DNA"/>
</dbReference>
<protein>
    <submittedName>
        <fullName evidence="4">UbiD family decarboxylase domain-containing protein</fullName>
        <ecNumber evidence="4">4.1.1.-</ecNumber>
    </submittedName>
</protein>
<evidence type="ECO:0000256" key="1">
    <source>
        <dbReference type="ARBA" id="ARBA00010021"/>
    </source>
</evidence>
<dbReference type="InterPro" id="IPR002830">
    <property type="entry name" value="UbiD"/>
</dbReference>
<dbReference type="SUPFAM" id="SSF50475">
    <property type="entry name" value="FMN-binding split barrel"/>
    <property type="match status" value="1"/>
</dbReference>
<evidence type="ECO:0000313" key="5">
    <source>
        <dbReference type="Proteomes" id="UP001596298"/>
    </source>
</evidence>
<evidence type="ECO:0000313" key="4">
    <source>
        <dbReference type="EMBL" id="MFC6706803.1"/>
    </source>
</evidence>
<dbReference type="EC" id="4.1.1.-" evidence="4"/>
<evidence type="ECO:0000259" key="3">
    <source>
        <dbReference type="Pfam" id="PF20695"/>
    </source>
</evidence>
<feature type="domain" description="3-octaprenyl-4-hydroxybenzoate carboxy-lyase-like Rift-related" evidence="2">
    <location>
        <begin position="114"/>
        <end position="307"/>
    </location>
</feature>
<dbReference type="Pfam" id="PF20695">
    <property type="entry name" value="UbiD_N"/>
    <property type="match status" value="1"/>
</dbReference>
<evidence type="ECO:0000259" key="2">
    <source>
        <dbReference type="Pfam" id="PF01977"/>
    </source>
</evidence>
<dbReference type="Proteomes" id="UP001596298">
    <property type="component" value="Unassembled WGS sequence"/>
</dbReference>
<name>A0ABW2AIY6_9MICO</name>
<dbReference type="PANTHER" id="PTHR30108">
    <property type="entry name" value="3-OCTAPRENYL-4-HYDROXYBENZOATE CARBOXY-LYASE-RELATED"/>
    <property type="match status" value="1"/>
</dbReference>
<accession>A0ABW2AIY6</accession>
<dbReference type="InterPro" id="IPR048304">
    <property type="entry name" value="UbiD_Rift_dom"/>
</dbReference>
<comment type="similarity">
    <text evidence="1">Belongs to the UbiD family.</text>
</comment>
<sequence>MTAQQEENVSTPGVWPAEPDLRGWLGLLQQRGELCRLSAEIDPDQEVAAVLEEVDGRSAVVFESVRGASFPLVGNTVATRENFSVLLGCSPQDVVRRLEAAISSPGSCQDVGLADAPVMAVHETGPDLLGDLPLPVQHEYDAGRYLTSALLIVRDARTGLTNLSINRLQMTGPRELRVLLLPGRLRSIFDASEQREEDLSIALCLGVDPALVLASQSPADSHIDDLEVASALHPQPLEVVRLPGHDTPVPARAELVLVGTITAGERAPEGPFGEYPRTYGPGGPAPVIRLTGRWRRSDPMLQTILSGGREHFWVGGLPREARLLRALEAAGTKPYAVRLTEAGSCRLHAVVALRGPRPARRPTLPWRSSPR</sequence>
<comment type="caution">
    <text evidence="4">The sequence shown here is derived from an EMBL/GenBank/DDBJ whole genome shotgun (WGS) entry which is preliminary data.</text>
</comment>